<accession>A0A177N6K8</accession>
<reference evidence="5" key="1">
    <citation type="submission" date="2016-03" db="EMBL/GenBank/DDBJ databases">
        <authorList>
            <person name="Heylen K."/>
            <person name="De Vos P."/>
            <person name="Vekeman B."/>
        </authorList>
    </citation>
    <scope>NUCLEOTIDE SEQUENCE [LARGE SCALE GENOMIC DNA]</scope>
    <source>
        <strain evidence="5">R-45383</strain>
    </source>
</reference>
<keyword evidence="2" id="KW-0732">Signal</keyword>
<dbReference type="EMBL" id="LUUK01000209">
    <property type="protein sequence ID" value="OAI13491.1"/>
    <property type="molecule type" value="Genomic_DNA"/>
</dbReference>
<dbReference type="InterPro" id="IPR025511">
    <property type="entry name" value="DUF4398"/>
</dbReference>
<evidence type="ECO:0000256" key="2">
    <source>
        <dbReference type="SAM" id="SignalP"/>
    </source>
</evidence>
<dbReference type="STRING" id="702114.A1355_13360"/>
<comment type="caution">
    <text evidence="4">The sequence shown here is derived from an EMBL/GenBank/DDBJ whole genome shotgun (WGS) entry which is preliminary data.</text>
</comment>
<evidence type="ECO:0000259" key="3">
    <source>
        <dbReference type="Pfam" id="PF14346"/>
    </source>
</evidence>
<gene>
    <name evidence="4" type="ORF">A1355_13360</name>
</gene>
<feature type="domain" description="DUF4398" evidence="3">
    <location>
        <begin position="35"/>
        <end position="111"/>
    </location>
</feature>
<dbReference type="PROSITE" id="PS51257">
    <property type="entry name" value="PROKAR_LIPOPROTEIN"/>
    <property type="match status" value="1"/>
</dbReference>
<feature type="signal peptide" evidence="2">
    <location>
        <begin position="1"/>
        <end position="27"/>
    </location>
</feature>
<feature type="chain" id="PRO_5008068784" description="DUF4398 domain-containing protein" evidence="2">
    <location>
        <begin position="28"/>
        <end position="128"/>
    </location>
</feature>
<name>A0A177N6K8_9GAMM</name>
<feature type="region of interest" description="Disordered" evidence="1">
    <location>
        <begin position="109"/>
        <end position="128"/>
    </location>
</feature>
<dbReference type="OrthoDB" id="5574276at2"/>
<evidence type="ECO:0000313" key="5">
    <source>
        <dbReference type="Proteomes" id="UP000077628"/>
    </source>
</evidence>
<dbReference type="Gene3D" id="1.20.1270.390">
    <property type="match status" value="1"/>
</dbReference>
<sequence>MTPIKNPGTAVALASLAMAMATLIAGCASVPPPTEQLAVSKAALNSATSAGGNEYAPISLRSAVLKMDAAERAMTQQEYLQARQLAEQAQVDAQLAAATARAAKAQKAASELQESNRVLREEIDRKAQ</sequence>
<protein>
    <recommendedName>
        <fullName evidence="3">DUF4398 domain-containing protein</fullName>
    </recommendedName>
</protein>
<evidence type="ECO:0000313" key="4">
    <source>
        <dbReference type="EMBL" id="OAI13491.1"/>
    </source>
</evidence>
<evidence type="ECO:0000256" key="1">
    <source>
        <dbReference type="SAM" id="MobiDB-lite"/>
    </source>
</evidence>
<organism evidence="4 5">
    <name type="scientific">Methylomonas koyamae</name>
    <dbReference type="NCBI Taxonomy" id="702114"/>
    <lineage>
        <taxon>Bacteria</taxon>
        <taxon>Pseudomonadati</taxon>
        <taxon>Pseudomonadota</taxon>
        <taxon>Gammaproteobacteria</taxon>
        <taxon>Methylococcales</taxon>
        <taxon>Methylococcaceae</taxon>
        <taxon>Methylomonas</taxon>
    </lineage>
</organism>
<proteinExistence type="predicted"/>
<dbReference type="RefSeq" id="WP_064031206.1">
    <property type="nucleotide sequence ID" value="NZ_LUUK01000209.1"/>
</dbReference>
<dbReference type="Proteomes" id="UP000077628">
    <property type="component" value="Unassembled WGS sequence"/>
</dbReference>
<feature type="compositionally biased region" description="Basic and acidic residues" evidence="1">
    <location>
        <begin position="117"/>
        <end position="128"/>
    </location>
</feature>
<dbReference type="AlphaFoldDB" id="A0A177N6K8"/>
<dbReference type="Pfam" id="PF14346">
    <property type="entry name" value="DUF4398"/>
    <property type="match status" value="1"/>
</dbReference>
<keyword evidence="5" id="KW-1185">Reference proteome</keyword>